<accession>A0A4Q9NTW2</accession>
<name>A0A4Q9NTW2_9APHY</name>
<dbReference type="AlphaFoldDB" id="A0A4Q9NTW2"/>
<feature type="region of interest" description="Disordered" evidence="1">
    <location>
        <begin position="52"/>
        <end position="74"/>
    </location>
</feature>
<reference evidence="4 5" key="1">
    <citation type="submission" date="2019-01" db="EMBL/GenBank/DDBJ databases">
        <title>Draft genome sequences of three monokaryotic isolates of the white-rot basidiomycete fungus Dichomitus squalens.</title>
        <authorList>
            <consortium name="DOE Joint Genome Institute"/>
            <person name="Lopez S.C."/>
            <person name="Andreopoulos B."/>
            <person name="Pangilinan J."/>
            <person name="Lipzen A."/>
            <person name="Riley R."/>
            <person name="Ahrendt S."/>
            <person name="Ng V."/>
            <person name="Barry K."/>
            <person name="Daum C."/>
            <person name="Grigoriev I.V."/>
            <person name="Hilden K.S."/>
            <person name="Makela M.R."/>
            <person name="de Vries R.P."/>
        </authorList>
    </citation>
    <scope>NUCLEOTIDE SEQUENCE [LARGE SCALE GENOMIC DNA]</scope>
    <source>
        <strain evidence="4 5">CBS 464.89</strain>
        <strain evidence="3">OM18370.1</strain>
    </source>
</reference>
<keyword evidence="2" id="KW-0812">Transmembrane</keyword>
<feature type="transmembrane region" description="Helical" evidence="2">
    <location>
        <begin position="29"/>
        <end position="51"/>
    </location>
</feature>
<gene>
    <name evidence="4" type="ORF">BD310DRAFT_936340</name>
    <name evidence="3" type="ORF">BD311DRAFT_760463</name>
</gene>
<evidence type="ECO:0000313" key="5">
    <source>
        <dbReference type="Proteomes" id="UP000292082"/>
    </source>
</evidence>
<dbReference type="EMBL" id="ML145193">
    <property type="protein sequence ID" value="TBU54253.1"/>
    <property type="molecule type" value="Genomic_DNA"/>
</dbReference>
<keyword evidence="2" id="KW-0472">Membrane</keyword>
<evidence type="ECO:0000313" key="4">
    <source>
        <dbReference type="EMBL" id="TBU54253.1"/>
    </source>
</evidence>
<evidence type="ECO:0000256" key="1">
    <source>
        <dbReference type="SAM" id="MobiDB-lite"/>
    </source>
</evidence>
<proteinExistence type="predicted"/>
<evidence type="ECO:0000313" key="3">
    <source>
        <dbReference type="EMBL" id="TBU27457.1"/>
    </source>
</evidence>
<keyword evidence="5" id="KW-1185">Reference proteome</keyword>
<sequence length="74" mass="7615">MGSIISAIGGAIMSIISAIAGVIEAIVGAIVSILLAIWDFFVCIICCECFSGGSRRSTRSRGGGFGRRRGAATY</sequence>
<keyword evidence="2" id="KW-1133">Transmembrane helix</keyword>
<organism evidence="4 5">
    <name type="scientific">Dichomitus squalens</name>
    <dbReference type="NCBI Taxonomy" id="114155"/>
    <lineage>
        <taxon>Eukaryota</taxon>
        <taxon>Fungi</taxon>
        <taxon>Dikarya</taxon>
        <taxon>Basidiomycota</taxon>
        <taxon>Agaricomycotina</taxon>
        <taxon>Agaricomycetes</taxon>
        <taxon>Polyporales</taxon>
        <taxon>Polyporaceae</taxon>
        <taxon>Dichomitus</taxon>
    </lineage>
</organism>
<dbReference type="Proteomes" id="UP000292082">
    <property type="component" value="Unassembled WGS sequence"/>
</dbReference>
<evidence type="ECO:0000256" key="2">
    <source>
        <dbReference type="SAM" id="Phobius"/>
    </source>
</evidence>
<dbReference type="Proteomes" id="UP000292957">
    <property type="component" value="Unassembled WGS sequence"/>
</dbReference>
<feature type="transmembrane region" description="Helical" evidence="2">
    <location>
        <begin position="5"/>
        <end position="23"/>
    </location>
</feature>
<dbReference type="EMBL" id="ML143432">
    <property type="protein sequence ID" value="TBU27457.1"/>
    <property type="molecule type" value="Genomic_DNA"/>
</dbReference>
<protein>
    <submittedName>
        <fullName evidence="4">Uncharacterized protein</fullName>
    </submittedName>
</protein>